<name>A0A227PCA0_9FLAO</name>
<keyword evidence="2" id="KW-1185">Reference proteome</keyword>
<accession>A0A227PCA0</accession>
<evidence type="ECO:0000313" key="1">
    <source>
        <dbReference type="EMBL" id="OXG07004.1"/>
    </source>
</evidence>
<sequence>MQSSLNSLSFLKNHNHMKNILLLCLWVTMAQSQKKPMQYYRHNDQRGLNVFETTKKDSSSFEGFTVKMGGNLTLDFQGLNHQNKVSPVLIDNINSNELIEITNGFNLAMANLNIDAQLDDGIRMNLTVYLSSRHHEETWVKGGYIQFDKLSFLKSSFIDQAMKYVTLKVGAYDVDYGDQHYRRSDGGNAIYNPFIENYIMDEFATEIGGEAYYHDNSGFMVMLGLTNGALNPTVVVSTKIDAATGELNKPTPALHGKIGYDKQIDQDLRLRLTGSFYNVQRALNNTLFAGDRTGSHYFYVMENTQATAVANFRSGRYNPEFSQQVTAFMFNPFLKFKGLELFGTYEVAKGRKITETDTHQVVQSAVDLIYRFPAGKENFWIAGRYNTLTDSPQNQNDQKINRVTASAGWFMTKNILMKAEYVNQKYKNFQPADIRHGGKFEGFMLEATVGF</sequence>
<dbReference type="SUPFAM" id="SSF56935">
    <property type="entry name" value="Porins"/>
    <property type="match status" value="1"/>
</dbReference>
<dbReference type="Proteomes" id="UP000214684">
    <property type="component" value="Unassembled WGS sequence"/>
</dbReference>
<dbReference type="Gene3D" id="2.40.160.10">
    <property type="entry name" value="Porin"/>
    <property type="match status" value="1"/>
</dbReference>
<dbReference type="AlphaFoldDB" id="A0A227PCA0"/>
<evidence type="ECO:0008006" key="3">
    <source>
        <dbReference type="Google" id="ProtNLM"/>
    </source>
</evidence>
<evidence type="ECO:0000313" key="2">
    <source>
        <dbReference type="Proteomes" id="UP000214684"/>
    </source>
</evidence>
<dbReference type="InterPro" id="IPR023614">
    <property type="entry name" value="Porin_dom_sf"/>
</dbReference>
<gene>
    <name evidence="1" type="ORF">B0A64_09280</name>
</gene>
<organism evidence="1 2">
    <name type="scientific">Flavobacterium araucananum</name>
    <dbReference type="NCBI Taxonomy" id="946678"/>
    <lineage>
        <taxon>Bacteria</taxon>
        <taxon>Pseudomonadati</taxon>
        <taxon>Bacteroidota</taxon>
        <taxon>Flavobacteriia</taxon>
        <taxon>Flavobacteriales</taxon>
        <taxon>Flavobacteriaceae</taxon>
        <taxon>Flavobacterium</taxon>
    </lineage>
</organism>
<reference evidence="1 2" key="1">
    <citation type="submission" date="2016-11" db="EMBL/GenBank/DDBJ databases">
        <title>Whole genomes of Flavobacteriaceae.</title>
        <authorList>
            <person name="Stine C."/>
            <person name="Li C."/>
            <person name="Tadesse D."/>
        </authorList>
    </citation>
    <scope>NUCLEOTIDE SEQUENCE [LARGE SCALE GENOMIC DNA]</scope>
    <source>
        <strain evidence="1 2">DSM 24704</strain>
    </source>
</reference>
<protein>
    <recommendedName>
        <fullName evidence="3">Porin</fullName>
    </recommendedName>
</protein>
<comment type="caution">
    <text evidence="1">The sequence shown here is derived from an EMBL/GenBank/DDBJ whole genome shotgun (WGS) entry which is preliminary data.</text>
</comment>
<proteinExistence type="predicted"/>
<dbReference type="EMBL" id="MUGS01000014">
    <property type="protein sequence ID" value="OXG07004.1"/>
    <property type="molecule type" value="Genomic_DNA"/>
</dbReference>